<dbReference type="PANTHER" id="PTHR42920">
    <property type="entry name" value="OS03G0707200 PROTEIN-RELATED"/>
    <property type="match status" value="1"/>
</dbReference>
<dbReference type="STRING" id="1229521.D791_01216"/>
<dbReference type="InterPro" id="IPR037185">
    <property type="entry name" value="EmrE-like"/>
</dbReference>
<feature type="transmembrane region" description="Helical" evidence="6">
    <location>
        <begin position="37"/>
        <end position="57"/>
    </location>
</feature>
<dbReference type="Pfam" id="PF00892">
    <property type="entry name" value="EamA"/>
    <property type="match status" value="2"/>
</dbReference>
<dbReference type="Gene3D" id="1.10.3730.20">
    <property type="match status" value="1"/>
</dbReference>
<keyword evidence="3 6" id="KW-0812">Transmembrane</keyword>
<feature type="transmembrane region" description="Helical" evidence="6">
    <location>
        <begin position="96"/>
        <end position="116"/>
    </location>
</feature>
<evidence type="ECO:0000256" key="2">
    <source>
        <dbReference type="ARBA" id="ARBA00022475"/>
    </source>
</evidence>
<evidence type="ECO:0000259" key="7">
    <source>
        <dbReference type="Pfam" id="PF00892"/>
    </source>
</evidence>
<dbReference type="RefSeq" id="WP_036508911.1">
    <property type="nucleotide sequence ID" value="NZ_AONB01000004.1"/>
</dbReference>
<comment type="subcellular location">
    <subcellularLocation>
        <location evidence="1">Cell membrane</location>
        <topology evidence="1">Multi-pass membrane protein</topology>
    </subcellularLocation>
</comment>
<keyword evidence="9" id="KW-1185">Reference proteome</keyword>
<accession>W9UX85</accession>
<evidence type="ECO:0000256" key="5">
    <source>
        <dbReference type="ARBA" id="ARBA00023136"/>
    </source>
</evidence>
<feature type="transmembrane region" description="Helical" evidence="6">
    <location>
        <begin position="266"/>
        <end position="287"/>
    </location>
</feature>
<keyword evidence="2" id="KW-1003">Cell membrane</keyword>
<gene>
    <name evidence="8" type="ORF">D791_01216</name>
</gene>
<feature type="transmembrane region" description="Helical" evidence="6">
    <location>
        <begin position="69"/>
        <end position="90"/>
    </location>
</feature>
<feature type="transmembrane region" description="Helical" evidence="6">
    <location>
        <begin position="176"/>
        <end position="197"/>
    </location>
</feature>
<dbReference type="OrthoDB" id="8370318at2"/>
<evidence type="ECO:0000313" key="8">
    <source>
        <dbReference type="EMBL" id="EXJ11843.1"/>
    </source>
</evidence>
<evidence type="ECO:0000256" key="4">
    <source>
        <dbReference type="ARBA" id="ARBA00022989"/>
    </source>
</evidence>
<feature type="transmembrane region" description="Helical" evidence="6">
    <location>
        <begin position="123"/>
        <end position="140"/>
    </location>
</feature>
<reference evidence="8 9" key="2">
    <citation type="journal article" date="2015" name="Syst. Appl. Microbiol.">
        <title>Nitrincola nitratireducens sp. nov. isolated from a haloalkaline crater lake.</title>
        <authorList>
            <person name="Singh A."/>
            <person name="Vaidya B."/>
            <person name="Tanuku N.R."/>
            <person name="Pinnaka A.K."/>
        </authorList>
    </citation>
    <scope>NUCLEOTIDE SEQUENCE [LARGE SCALE GENOMIC DNA]</scope>
    <source>
        <strain evidence="8 9">AK23</strain>
    </source>
</reference>
<feature type="domain" description="EamA" evidence="7">
    <location>
        <begin position="9"/>
        <end position="138"/>
    </location>
</feature>
<keyword evidence="5 6" id="KW-0472">Membrane</keyword>
<dbReference type="InterPro" id="IPR000620">
    <property type="entry name" value="EamA_dom"/>
</dbReference>
<feature type="transmembrane region" description="Helical" evidence="6">
    <location>
        <begin position="146"/>
        <end position="164"/>
    </location>
</feature>
<evidence type="ECO:0000256" key="3">
    <source>
        <dbReference type="ARBA" id="ARBA00022692"/>
    </source>
</evidence>
<comment type="caution">
    <text evidence="8">The sequence shown here is derived from an EMBL/GenBank/DDBJ whole genome shotgun (WGS) entry which is preliminary data.</text>
</comment>
<dbReference type="EMBL" id="AONB01000004">
    <property type="protein sequence ID" value="EXJ11843.1"/>
    <property type="molecule type" value="Genomic_DNA"/>
</dbReference>
<name>W9UX85_9GAMM</name>
<protein>
    <submittedName>
        <fullName evidence="8">Putative permease</fullName>
    </submittedName>
</protein>
<feature type="transmembrane region" description="Helical" evidence="6">
    <location>
        <begin position="239"/>
        <end position="260"/>
    </location>
</feature>
<evidence type="ECO:0000313" key="9">
    <source>
        <dbReference type="Proteomes" id="UP000019464"/>
    </source>
</evidence>
<organism evidence="8 9">
    <name type="scientific">Nitrincola nitratireducens</name>
    <dbReference type="NCBI Taxonomy" id="1229521"/>
    <lineage>
        <taxon>Bacteria</taxon>
        <taxon>Pseudomonadati</taxon>
        <taxon>Pseudomonadota</taxon>
        <taxon>Gammaproteobacteria</taxon>
        <taxon>Oceanospirillales</taxon>
        <taxon>Oceanospirillaceae</taxon>
        <taxon>Nitrincola</taxon>
    </lineage>
</organism>
<keyword evidence="4 6" id="KW-1133">Transmembrane helix</keyword>
<sequence>MVTHQSIRSDLLLVLVTLLAAISWVFSREALNGMEPLFFIGVRFLGAGLLLAIPGWSRLRTFSPQAWRRALLTGCVMGIAMMFWIMGLFFADNMGVGAFLTSLAVVFIPIVGRLLFGEKAARSTWVAMGIALVGLVFLRIEGGFSLSTSDLFFLASALLFSLHFNLNSRFAAKLPVWPLTAIQLSVTGIIGLLGSLAFESAPSWPSQSLLGWLAASILIGTCMRFFIQVKAQGMAPVSHAAVIMTLEPVWASILGVYWFAESMTGIQLLGCCLIFSALLVSRWRLLLGRPAS</sequence>
<dbReference type="SUPFAM" id="SSF103481">
    <property type="entry name" value="Multidrug resistance efflux transporter EmrE"/>
    <property type="match status" value="2"/>
</dbReference>
<evidence type="ECO:0000256" key="1">
    <source>
        <dbReference type="ARBA" id="ARBA00004651"/>
    </source>
</evidence>
<dbReference type="GO" id="GO:0005886">
    <property type="term" value="C:plasma membrane"/>
    <property type="evidence" value="ECO:0007669"/>
    <property type="project" value="UniProtKB-SubCell"/>
</dbReference>
<dbReference type="Proteomes" id="UP000019464">
    <property type="component" value="Unassembled WGS sequence"/>
</dbReference>
<proteinExistence type="predicted"/>
<evidence type="ECO:0000256" key="6">
    <source>
        <dbReference type="SAM" id="Phobius"/>
    </source>
</evidence>
<dbReference type="InterPro" id="IPR051258">
    <property type="entry name" value="Diverse_Substrate_Transporter"/>
</dbReference>
<reference evidence="9" key="1">
    <citation type="submission" date="2012-11" db="EMBL/GenBank/DDBJ databases">
        <authorList>
            <person name="Singh A."/>
            <person name="Pinnaka A.K."/>
            <person name="Vaidya B."/>
        </authorList>
    </citation>
    <scope>NUCLEOTIDE SEQUENCE [LARGE SCALE GENOMIC DNA]</scope>
    <source>
        <strain evidence="9">AK23</strain>
    </source>
</reference>
<feature type="transmembrane region" description="Helical" evidence="6">
    <location>
        <begin position="209"/>
        <end position="227"/>
    </location>
</feature>
<feature type="domain" description="EamA" evidence="7">
    <location>
        <begin position="149"/>
        <end position="280"/>
    </location>
</feature>
<dbReference type="AlphaFoldDB" id="W9UX85"/>
<dbReference type="PANTHER" id="PTHR42920:SF5">
    <property type="entry name" value="EAMA DOMAIN-CONTAINING PROTEIN"/>
    <property type="match status" value="1"/>
</dbReference>